<dbReference type="Proteomes" id="UP000199321">
    <property type="component" value="Unassembled WGS sequence"/>
</dbReference>
<dbReference type="SUPFAM" id="SSF53474">
    <property type="entry name" value="alpha/beta-Hydrolases"/>
    <property type="match status" value="1"/>
</dbReference>
<feature type="active site" description="Charge relay system" evidence="4">
    <location>
        <position position="141"/>
    </location>
</feature>
<dbReference type="AlphaFoldDB" id="A0A1G7DHN4"/>
<dbReference type="InterPro" id="IPR012020">
    <property type="entry name" value="ABHD4"/>
</dbReference>
<evidence type="ECO:0000259" key="5">
    <source>
        <dbReference type="Pfam" id="PF00561"/>
    </source>
</evidence>
<dbReference type="OrthoDB" id="332676at2"/>
<dbReference type="Pfam" id="PF00561">
    <property type="entry name" value="Abhydrolase_1"/>
    <property type="match status" value="1"/>
</dbReference>
<proteinExistence type="inferred from homology"/>
<name>A0A1G7DHN4_9FLAO</name>
<dbReference type="PROSITE" id="PS01133">
    <property type="entry name" value="UPF0017"/>
    <property type="match status" value="1"/>
</dbReference>
<evidence type="ECO:0000313" key="7">
    <source>
        <dbReference type="Proteomes" id="UP000199321"/>
    </source>
</evidence>
<feature type="active site" description="Charge relay system" evidence="4">
    <location>
        <position position="267"/>
    </location>
</feature>
<organism evidence="6 7">
    <name type="scientific">Ulvibacter litoralis</name>
    <dbReference type="NCBI Taxonomy" id="227084"/>
    <lineage>
        <taxon>Bacteria</taxon>
        <taxon>Pseudomonadati</taxon>
        <taxon>Bacteroidota</taxon>
        <taxon>Flavobacteriia</taxon>
        <taxon>Flavobacteriales</taxon>
        <taxon>Flavobacteriaceae</taxon>
        <taxon>Ulvibacter</taxon>
    </lineage>
</organism>
<evidence type="ECO:0000313" key="6">
    <source>
        <dbReference type="EMBL" id="SDE51037.1"/>
    </source>
</evidence>
<dbReference type="Gene3D" id="3.40.50.1820">
    <property type="entry name" value="alpha/beta hydrolase"/>
    <property type="match status" value="1"/>
</dbReference>
<reference evidence="6 7" key="1">
    <citation type="submission" date="2016-10" db="EMBL/GenBank/DDBJ databases">
        <authorList>
            <person name="de Groot N.N."/>
        </authorList>
    </citation>
    <scope>NUCLEOTIDE SEQUENCE [LARGE SCALE GENOMIC DNA]</scope>
    <source>
        <strain evidence="6 7">DSM 16195</strain>
    </source>
</reference>
<dbReference type="RefSeq" id="WP_093141261.1">
    <property type="nucleotide sequence ID" value="NZ_BMWO01000001.1"/>
</dbReference>
<sequence>MPLVKSNFQPKLPFKNGHFSTIYSAKLRPDLKLVQKRERLQLPDQDFIDVDWSFSEEKTEKVAILLHGLEGNAQRRYIKGQAKLLIENGWDVVAMNHRGCSGEDNLLFSSYNSGDTSDLAFVVEYLLKKSKYQHIHLIGFSLGGNLVLKYLGEQKNLPKQVKKGVAISTPINLRGSLEALEKRRNLVYSTTFILDLRKKYKRKMARFPKRMTPKTYRKITSLFKFDNLYTAPAGGFKDAYDYYEKSSSLPYLKHITVPVLILNALNDSFLSPDCYPYKIASESEHVFLETPKYGGHVGFHINNHLYYSEQRTLAFLKDE</sequence>
<protein>
    <recommendedName>
        <fullName evidence="5">AB hydrolase-1 domain-containing protein</fullName>
    </recommendedName>
</protein>
<evidence type="ECO:0000256" key="4">
    <source>
        <dbReference type="PIRSR" id="PIRSR005211-1"/>
    </source>
</evidence>
<dbReference type="GO" id="GO:0034338">
    <property type="term" value="F:short-chain carboxylesterase activity"/>
    <property type="evidence" value="ECO:0007669"/>
    <property type="project" value="TreeGrafter"/>
</dbReference>
<accession>A0A1G7DHN4</accession>
<dbReference type="InterPro" id="IPR050960">
    <property type="entry name" value="AB_hydrolase_4_sf"/>
</dbReference>
<evidence type="ECO:0000256" key="3">
    <source>
        <dbReference type="ARBA" id="ARBA00022801"/>
    </source>
</evidence>
<dbReference type="InterPro" id="IPR000073">
    <property type="entry name" value="AB_hydrolase_1"/>
</dbReference>
<dbReference type="EMBL" id="FNBA01000001">
    <property type="protein sequence ID" value="SDE51037.1"/>
    <property type="molecule type" value="Genomic_DNA"/>
</dbReference>
<keyword evidence="2" id="KW-0719">Serine esterase</keyword>
<dbReference type="InterPro" id="IPR029058">
    <property type="entry name" value="AB_hydrolase_fold"/>
</dbReference>
<comment type="similarity">
    <text evidence="1">Belongs to the AB hydrolase superfamily. AB hydrolase 4 family.</text>
</comment>
<feature type="active site" description="Charge relay system" evidence="4">
    <location>
        <position position="296"/>
    </location>
</feature>
<dbReference type="STRING" id="227084.SAMN05421855_101989"/>
<dbReference type="InterPro" id="IPR000952">
    <property type="entry name" value="AB_hydrolase_4_CS"/>
</dbReference>
<feature type="domain" description="AB hydrolase-1" evidence="5">
    <location>
        <begin position="64"/>
        <end position="300"/>
    </location>
</feature>
<evidence type="ECO:0000256" key="1">
    <source>
        <dbReference type="ARBA" id="ARBA00010884"/>
    </source>
</evidence>
<evidence type="ECO:0000256" key="2">
    <source>
        <dbReference type="ARBA" id="ARBA00022487"/>
    </source>
</evidence>
<dbReference type="GO" id="GO:0047372">
    <property type="term" value="F:monoacylglycerol lipase activity"/>
    <property type="evidence" value="ECO:0007669"/>
    <property type="project" value="TreeGrafter"/>
</dbReference>
<dbReference type="PANTHER" id="PTHR10794:SF94">
    <property type="entry name" value="ESTERASE YHET-RELATED"/>
    <property type="match status" value="1"/>
</dbReference>
<keyword evidence="3" id="KW-0378">Hydrolase</keyword>
<dbReference type="PANTHER" id="PTHR10794">
    <property type="entry name" value="ABHYDROLASE DOMAIN-CONTAINING PROTEIN"/>
    <property type="match status" value="1"/>
</dbReference>
<keyword evidence="7" id="KW-1185">Reference proteome</keyword>
<gene>
    <name evidence="6" type="ORF">SAMN05421855_101989</name>
</gene>
<dbReference type="PIRSF" id="PIRSF005211">
    <property type="entry name" value="Ab_hydro_YheT"/>
    <property type="match status" value="1"/>
</dbReference>